<evidence type="ECO:0000313" key="8">
    <source>
        <dbReference type="Proteomes" id="UP000735302"/>
    </source>
</evidence>
<dbReference type="InterPro" id="IPR007593">
    <property type="entry name" value="CD225/Dispanin_fam"/>
</dbReference>
<evidence type="ECO:0000256" key="6">
    <source>
        <dbReference type="SAM" id="Phobius"/>
    </source>
</evidence>
<dbReference type="InterPro" id="IPR051423">
    <property type="entry name" value="CD225/Dispanin"/>
</dbReference>
<dbReference type="AlphaFoldDB" id="A0AAV3ZNN7"/>
<organism evidence="7 8">
    <name type="scientific">Plakobranchus ocellatus</name>
    <dbReference type="NCBI Taxonomy" id="259542"/>
    <lineage>
        <taxon>Eukaryota</taxon>
        <taxon>Metazoa</taxon>
        <taxon>Spiralia</taxon>
        <taxon>Lophotrochozoa</taxon>
        <taxon>Mollusca</taxon>
        <taxon>Gastropoda</taxon>
        <taxon>Heterobranchia</taxon>
        <taxon>Euthyneura</taxon>
        <taxon>Panpulmonata</taxon>
        <taxon>Sacoglossa</taxon>
        <taxon>Placobranchoidea</taxon>
        <taxon>Plakobranchidae</taxon>
        <taxon>Plakobranchus</taxon>
    </lineage>
</organism>
<dbReference type="Pfam" id="PF04505">
    <property type="entry name" value="CD225"/>
    <property type="match status" value="1"/>
</dbReference>
<dbReference type="GO" id="GO:0016020">
    <property type="term" value="C:membrane"/>
    <property type="evidence" value="ECO:0007669"/>
    <property type="project" value="UniProtKB-SubCell"/>
</dbReference>
<keyword evidence="3 6" id="KW-0812">Transmembrane</keyword>
<evidence type="ECO:0000256" key="3">
    <source>
        <dbReference type="ARBA" id="ARBA00022692"/>
    </source>
</evidence>
<evidence type="ECO:0000256" key="2">
    <source>
        <dbReference type="ARBA" id="ARBA00006843"/>
    </source>
</evidence>
<keyword evidence="5 6" id="KW-0472">Membrane</keyword>
<name>A0AAV3ZNN7_9GAST</name>
<comment type="similarity">
    <text evidence="2">Belongs to the CD225/Dispanin family.</text>
</comment>
<reference evidence="7 8" key="1">
    <citation type="journal article" date="2021" name="Elife">
        <title>Chloroplast acquisition without the gene transfer in kleptoplastic sea slugs, Plakobranchus ocellatus.</title>
        <authorList>
            <person name="Maeda T."/>
            <person name="Takahashi S."/>
            <person name="Yoshida T."/>
            <person name="Shimamura S."/>
            <person name="Takaki Y."/>
            <person name="Nagai Y."/>
            <person name="Toyoda A."/>
            <person name="Suzuki Y."/>
            <person name="Arimoto A."/>
            <person name="Ishii H."/>
            <person name="Satoh N."/>
            <person name="Nishiyama T."/>
            <person name="Hasebe M."/>
            <person name="Maruyama T."/>
            <person name="Minagawa J."/>
            <person name="Obokata J."/>
            <person name="Shigenobu S."/>
        </authorList>
    </citation>
    <scope>NUCLEOTIDE SEQUENCE [LARGE SCALE GENOMIC DNA]</scope>
</reference>
<proteinExistence type="inferred from homology"/>
<evidence type="ECO:0000256" key="1">
    <source>
        <dbReference type="ARBA" id="ARBA00004370"/>
    </source>
</evidence>
<dbReference type="EMBL" id="BLXT01002664">
    <property type="protein sequence ID" value="GFN96207.1"/>
    <property type="molecule type" value="Genomic_DNA"/>
</dbReference>
<feature type="transmembrane region" description="Helical" evidence="6">
    <location>
        <begin position="89"/>
        <end position="111"/>
    </location>
</feature>
<comment type="subcellular location">
    <subcellularLocation>
        <location evidence="1">Membrane</location>
    </subcellularLocation>
</comment>
<gene>
    <name evidence="7" type="ORF">PoB_002271300</name>
</gene>
<feature type="transmembrane region" description="Helical" evidence="6">
    <location>
        <begin position="131"/>
        <end position="153"/>
    </location>
</feature>
<comment type="caution">
    <text evidence="7">The sequence shown here is derived from an EMBL/GenBank/DDBJ whole genome shotgun (WGS) entry which is preliminary data.</text>
</comment>
<evidence type="ECO:0000256" key="4">
    <source>
        <dbReference type="ARBA" id="ARBA00022989"/>
    </source>
</evidence>
<evidence type="ECO:0000256" key="5">
    <source>
        <dbReference type="ARBA" id="ARBA00023136"/>
    </source>
</evidence>
<sequence length="172" mass="19269">MAPVATKKSAQTAAPAVINASPWSGDYPNPPPYGYPTQQYPVRMPLYKYFSFRSSAFSHLQDQSVVYRQPAHQVFILNTNQQEPFNSNLIIAVLSGFFCCPIALIATLKALEAREAVRQGNMIKAYQAADVARRLALVAISLGILIWMLTYFVRNTFSWNYLVISRPNNPPP</sequence>
<keyword evidence="8" id="KW-1185">Reference proteome</keyword>
<accession>A0AAV3ZNN7</accession>
<dbReference type="PANTHER" id="PTHR14948">
    <property type="entry name" value="NG5"/>
    <property type="match status" value="1"/>
</dbReference>
<dbReference type="PANTHER" id="PTHR14948:SF25">
    <property type="entry name" value="DUF4190 DOMAIN-CONTAINING PROTEIN"/>
    <property type="match status" value="1"/>
</dbReference>
<dbReference type="Proteomes" id="UP000735302">
    <property type="component" value="Unassembled WGS sequence"/>
</dbReference>
<evidence type="ECO:0000313" key="7">
    <source>
        <dbReference type="EMBL" id="GFN96207.1"/>
    </source>
</evidence>
<keyword evidence="4 6" id="KW-1133">Transmembrane helix</keyword>
<protein>
    <submittedName>
        <fullName evidence="7">Proline-rich transmembrane protein 1</fullName>
    </submittedName>
</protein>